<keyword evidence="2" id="KW-0732">Signal</keyword>
<protein>
    <recommendedName>
        <fullName evidence="5">Outer membrane protein beta-barrel domain-containing protein</fullName>
    </recommendedName>
</protein>
<feature type="region of interest" description="Disordered" evidence="1">
    <location>
        <begin position="23"/>
        <end position="90"/>
    </location>
</feature>
<evidence type="ECO:0000256" key="2">
    <source>
        <dbReference type="SAM" id="SignalP"/>
    </source>
</evidence>
<organism evidence="3 4">
    <name type="scientific">Hymenobacter nitidus</name>
    <dbReference type="NCBI Taxonomy" id="2880929"/>
    <lineage>
        <taxon>Bacteria</taxon>
        <taxon>Pseudomonadati</taxon>
        <taxon>Bacteroidota</taxon>
        <taxon>Cytophagia</taxon>
        <taxon>Cytophagales</taxon>
        <taxon>Hymenobacteraceae</taxon>
        <taxon>Hymenobacter</taxon>
    </lineage>
</organism>
<sequence length="264" mass="27378">MKTFVTTLLLAACTSAAAVAQTKAPARPVKPASPGAAPTARVATAKTVPAAKPTTKPAPKAAATVKPTPAPAAPAPAPETAPAPIKEKSTASTNAAGELFQKGSTVANLGIGVGLGYGYYGTIKSTPAMSLSVERGIVEGVGPGTIGIGGLVGYKAYHYDYPGSSYKSKWTNIIVSARGTYHYNVLQNAKLDTYGGISLGVRIQKWSDSYYDDVPELKGYNASSAYLTTGVFVGARYFFTNNIGAFTELGYDMNYLKLGVSAKF</sequence>
<dbReference type="RefSeq" id="WP_226182166.1">
    <property type="nucleotide sequence ID" value="NZ_JAJADQ010000001.1"/>
</dbReference>
<dbReference type="Proteomes" id="UP001165297">
    <property type="component" value="Unassembled WGS sequence"/>
</dbReference>
<feature type="chain" id="PRO_5045168613" description="Outer membrane protein beta-barrel domain-containing protein" evidence="2">
    <location>
        <begin position="21"/>
        <end position="264"/>
    </location>
</feature>
<feature type="compositionally biased region" description="Low complexity" evidence="1">
    <location>
        <begin position="36"/>
        <end position="67"/>
    </location>
</feature>
<reference evidence="3" key="1">
    <citation type="submission" date="2021-10" db="EMBL/GenBank/DDBJ databases">
        <authorList>
            <person name="Dean J.D."/>
            <person name="Kim M.K."/>
            <person name="Newey C.N."/>
            <person name="Stoker T.S."/>
            <person name="Thompson D.W."/>
            <person name="Grose J.H."/>
        </authorList>
    </citation>
    <scope>NUCLEOTIDE SEQUENCE</scope>
    <source>
        <strain evidence="3">BT635</strain>
    </source>
</reference>
<keyword evidence="4" id="KW-1185">Reference proteome</keyword>
<feature type="compositionally biased region" description="Pro residues" evidence="1">
    <location>
        <begin position="68"/>
        <end position="81"/>
    </location>
</feature>
<evidence type="ECO:0000313" key="3">
    <source>
        <dbReference type="EMBL" id="MCB2376335.1"/>
    </source>
</evidence>
<feature type="signal peptide" evidence="2">
    <location>
        <begin position="1"/>
        <end position="20"/>
    </location>
</feature>
<accession>A0ABS8A7G1</accession>
<proteinExistence type="predicted"/>
<evidence type="ECO:0000256" key="1">
    <source>
        <dbReference type="SAM" id="MobiDB-lite"/>
    </source>
</evidence>
<dbReference type="EMBL" id="JAJADQ010000001">
    <property type="protein sequence ID" value="MCB2376335.1"/>
    <property type="molecule type" value="Genomic_DNA"/>
</dbReference>
<evidence type="ECO:0000313" key="4">
    <source>
        <dbReference type="Proteomes" id="UP001165297"/>
    </source>
</evidence>
<name>A0ABS8A7G1_9BACT</name>
<gene>
    <name evidence="3" type="ORF">LGH70_01990</name>
</gene>
<comment type="caution">
    <text evidence="3">The sequence shown here is derived from an EMBL/GenBank/DDBJ whole genome shotgun (WGS) entry which is preliminary data.</text>
</comment>
<evidence type="ECO:0008006" key="5">
    <source>
        <dbReference type="Google" id="ProtNLM"/>
    </source>
</evidence>